<name>A0A2G9WN37_9HYPH</name>
<evidence type="ECO:0000313" key="9">
    <source>
        <dbReference type="EMBL" id="PIO96116.1"/>
    </source>
</evidence>
<evidence type="ECO:0000256" key="8">
    <source>
        <dbReference type="ARBA" id="ARBA00023136"/>
    </source>
</evidence>
<feature type="non-terminal residue" evidence="9">
    <location>
        <position position="1"/>
    </location>
</feature>
<keyword evidence="6 9" id="KW-0067">ATP-binding</keyword>
<keyword evidence="5" id="KW-0547">Nucleotide-binding</keyword>
<sequence>KYEIYSIVNDLVAAGKAVIFISSEMPELLGTCDRIYVMNEGAIVAEMPVAEASQENIMGAIMRSGEKV</sequence>
<protein>
    <submittedName>
        <fullName evidence="9">ABC transporter ATP-binding protein</fullName>
    </submittedName>
</protein>
<proteinExistence type="predicted"/>
<keyword evidence="2" id="KW-1003">Cell membrane</keyword>
<dbReference type="InterPro" id="IPR027417">
    <property type="entry name" value="P-loop_NTPase"/>
</dbReference>
<evidence type="ECO:0000256" key="6">
    <source>
        <dbReference type="ARBA" id="ARBA00022840"/>
    </source>
</evidence>
<keyword evidence="7" id="KW-1278">Translocase</keyword>
<evidence type="ECO:0000256" key="1">
    <source>
        <dbReference type="ARBA" id="ARBA00022448"/>
    </source>
</evidence>
<dbReference type="AlphaFoldDB" id="A0A2G9WN37"/>
<evidence type="ECO:0000256" key="4">
    <source>
        <dbReference type="ARBA" id="ARBA00022737"/>
    </source>
</evidence>
<dbReference type="PANTHER" id="PTHR43790">
    <property type="entry name" value="CARBOHYDRATE TRANSPORT ATP-BINDING PROTEIN MG119-RELATED"/>
    <property type="match status" value="1"/>
</dbReference>
<dbReference type="GO" id="GO:0005524">
    <property type="term" value="F:ATP binding"/>
    <property type="evidence" value="ECO:0007669"/>
    <property type="project" value="UniProtKB-KW"/>
</dbReference>
<keyword evidence="4" id="KW-0677">Repeat</keyword>
<keyword evidence="1" id="KW-0813">Transport</keyword>
<dbReference type="Gene3D" id="3.40.50.300">
    <property type="entry name" value="P-loop containing nucleotide triphosphate hydrolases"/>
    <property type="match status" value="1"/>
</dbReference>
<dbReference type="EMBL" id="NQVN01000060">
    <property type="protein sequence ID" value="PIO96116.1"/>
    <property type="molecule type" value="Genomic_DNA"/>
</dbReference>
<dbReference type="PANTHER" id="PTHR43790:SF1">
    <property type="entry name" value="XYLOSE IMPORT ATP-BINDING PROTEIN XYLG"/>
    <property type="match status" value="1"/>
</dbReference>
<evidence type="ECO:0000256" key="5">
    <source>
        <dbReference type="ARBA" id="ARBA00022741"/>
    </source>
</evidence>
<accession>A0A2G9WN37</accession>
<gene>
    <name evidence="9" type="ORF">CJ014_27115</name>
</gene>
<comment type="caution">
    <text evidence="9">The sequence shown here is derived from an EMBL/GenBank/DDBJ whole genome shotgun (WGS) entry which is preliminary data.</text>
</comment>
<evidence type="ECO:0000313" key="10">
    <source>
        <dbReference type="Proteomes" id="UP000231070"/>
    </source>
</evidence>
<dbReference type="Proteomes" id="UP000231070">
    <property type="component" value="Unassembled WGS sequence"/>
</dbReference>
<organism evidence="9 10">
    <name type="scientific">Pleomorphomonas carboxyditropha</name>
    <dbReference type="NCBI Taxonomy" id="2023338"/>
    <lineage>
        <taxon>Bacteria</taxon>
        <taxon>Pseudomonadati</taxon>
        <taxon>Pseudomonadota</taxon>
        <taxon>Alphaproteobacteria</taxon>
        <taxon>Hyphomicrobiales</taxon>
        <taxon>Pleomorphomonadaceae</taxon>
        <taxon>Pleomorphomonas</taxon>
    </lineage>
</organism>
<reference evidence="9 10" key="1">
    <citation type="submission" date="2017-08" db="EMBL/GenBank/DDBJ databases">
        <title>Pleomorphomonas carboxidotrophicus sp. nov., a new mesophilic hydrogenogenic carboxidotroph.</title>
        <authorList>
            <person name="Esquivel-Elizondo S."/>
            <person name="Krajmalnik-Brown R."/>
            <person name="Maldonado J."/>
        </authorList>
    </citation>
    <scope>NUCLEOTIDE SEQUENCE [LARGE SCALE GENOMIC DNA]</scope>
    <source>
        <strain evidence="9 10">SVCO-16</strain>
    </source>
</reference>
<evidence type="ECO:0000256" key="3">
    <source>
        <dbReference type="ARBA" id="ARBA00022597"/>
    </source>
</evidence>
<dbReference type="InterPro" id="IPR050107">
    <property type="entry name" value="ABC_carbohydrate_import_ATPase"/>
</dbReference>
<evidence type="ECO:0000256" key="2">
    <source>
        <dbReference type="ARBA" id="ARBA00022475"/>
    </source>
</evidence>
<dbReference type="SUPFAM" id="SSF52540">
    <property type="entry name" value="P-loop containing nucleoside triphosphate hydrolases"/>
    <property type="match status" value="1"/>
</dbReference>
<keyword evidence="10" id="KW-1185">Reference proteome</keyword>
<evidence type="ECO:0000256" key="7">
    <source>
        <dbReference type="ARBA" id="ARBA00022967"/>
    </source>
</evidence>
<keyword evidence="8" id="KW-0472">Membrane</keyword>
<keyword evidence="3" id="KW-0762">Sugar transport</keyword>